<dbReference type="InterPro" id="IPR049948">
    <property type="entry name" value="Cu_Am_ox_TPQ-bd"/>
</dbReference>
<dbReference type="InterPro" id="IPR015798">
    <property type="entry name" value="Cu_amine_oxidase_C"/>
</dbReference>
<evidence type="ECO:0000313" key="11">
    <source>
        <dbReference type="Proteomes" id="UP001390339"/>
    </source>
</evidence>
<proteinExistence type="inferred from homology"/>
<feature type="compositionally biased region" description="Polar residues" evidence="8">
    <location>
        <begin position="676"/>
        <end position="696"/>
    </location>
</feature>
<evidence type="ECO:0000259" key="9">
    <source>
        <dbReference type="Pfam" id="PF01179"/>
    </source>
</evidence>
<dbReference type="InterPro" id="IPR000269">
    <property type="entry name" value="Cu_amine_oxidase"/>
</dbReference>
<dbReference type="PROSITE" id="PS01164">
    <property type="entry name" value="COPPER_AMINE_OXID_1"/>
    <property type="match status" value="1"/>
</dbReference>
<evidence type="ECO:0000313" key="10">
    <source>
        <dbReference type="EMBL" id="KAK8852234.1"/>
    </source>
</evidence>
<dbReference type="Gene3D" id="2.70.98.20">
    <property type="entry name" value="Copper amine oxidase, catalytic domain"/>
    <property type="match status" value="1"/>
</dbReference>
<dbReference type="EC" id="1.4.3.-" evidence="7"/>
<organism evidence="10 11">
    <name type="scientific">Apiospora arundinis</name>
    <dbReference type="NCBI Taxonomy" id="335852"/>
    <lineage>
        <taxon>Eukaryota</taxon>
        <taxon>Fungi</taxon>
        <taxon>Dikarya</taxon>
        <taxon>Ascomycota</taxon>
        <taxon>Pezizomycotina</taxon>
        <taxon>Sordariomycetes</taxon>
        <taxon>Xylariomycetidae</taxon>
        <taxon>Amphisphaeriales</taxon>
        <taxon>Apiosporaceae</taxon>
        <taxon>Apiospora</taxon>
    </lineage>
</organism>
<comment type="caution">
    <text evidence="10">The sequence shown here is derived from an EMBL/GenBank/DDBJ whole genome shotgun (WGS) entry which is preliminary data.</text>
</comment>
<dbReference type="InterPro" id="IPR016182">
    <property type="entry name" value="Cu_amine_oxidase_N-reg"/>
</dbReference>
<comment type="PTM">
    <text evidence="7">Topaquinone (TPQ) is generated by copper-dependent autoxidation of a specific tyrosyl residue.</text>
</comment>
<comment type="cofactor">
    <cofactor evidence="1">
        <name>Cu cation</name>
        <dbReference type="ChEBI" id="CHEBI:23378"/>
    </cofactor>
</comment>
<evidence type="ECO:0000256" key="8">
    <source>
        <dbReference type="SAM" id="MobiDB-lite"/>
    </source>
</evidence>
<evidence type="ECO:0000256" key="5">
    <source>
        <dbReference type="ARBA" id="ARBA00023002"/>
    </source>
</evidence>
<evidence type="ECO:0000256" key="1">
    <source>
        <dbReference type="ARBA" id="ARBA00001935"/>
    </source>
</evidence>
<dbReference type="SUPFAM" id="SSF54416">
    <property type="entry name" value="Amine oxidase N-terminal region"/>
    <property type="match status" value="2"/>
</dbReference>
<dbReference type="Pfam" id="PF01179">
    <property type="entry name" value="Cu_amine_oxid"/>
    <property type="match status" value="1"/>
</dbReference>
<comment type="cofactor">
    <cofactor evidence="7">
        <name>Cu cation</name>
        <dbReference type="ChEBI" id="CHEBI:23378"/>
    </cofactor>
    <text evidence="7">Contains 1 topaquinone per subunit.</text>
</comment>
<reference evidence="10 11" key="1">
    <citation type="journal article" date="2024" name="IMA Fungus">
        <title>Apiospora arundinis, a panoply of carbohydrate-active enzymes and secondary metabolites.</title>
        <authorList>
            <person name="Sorensen T."/>
            <person name="Petersen C."/>
            <person name="Muurmann A.T."/>
            <person name="Christiansen J.V."/>
            <person name="Brundto M.L."/>
            <person name="Overgaard C.K."/>
            <person name="Boysen A.T."/>
            <person name="Wollenberg R.D."/>
            <person name="Larsen T.O."/>
            <person name="Sorensen J.L."/>
            <person name="Nielsen K.L."/>
            <person name="Sondergaard T.E."/>
        </authorList>
    </citation>
    <scope>NUCLEOTIDE SEQUENCE [LARGE SCALE GENOMIC DNA]</scope>
    <source>
        <strain evidence="10 11">AAU 773</strain>
    </source>
</reference>
<dbReference type="PANTHER" id="PTHR10638:SF91">
    <property type="entry name" value="AMINE OXIDASE"/>
    <property type="match status" value="1"/>
</dbReference>
<evidence type="ECO:0000256" key="6">
    <source>
        <dbReference type="ARBA" id="ARBA00023008"/>
    </source>
</evidence>
<comment type="similarity">
    <text evidence="2 7">Belongs to the copper/topaquinone oxidase family.</text>
</comment>
<feature type="domain" description="Copper amine oxidase catalytic" evidence="9">
    <location>
        <begin position="261"/>
        <end position="681"/>
    </location>
</feature>
<evidence type="ECO:0000256" key="4">
    <source>
        <dbReference type="ARBA" id="ARBA00022772"/>
    </source>
</evidence>
<dbReference type="EMBL" id="JAPCWZ010000009">
    <property type="protein sequence ID" value="KAK8852234.1"/>
    <property type="molecule type" value="Genomic_DNA"/>
</dbReference>
<keyword evidence="3 7" id="KW-0479">Metal-binding</keyword>
<protein>
    <recommendedName>
        <fullName evidence="7">Amine oxidase</fullName>
        <ecNumber evidence="7">1.4.3.-</ecNumber>
    </recommendedName>
</protein>
<dbReference type="InterPro" id="IPR036460">
    <property type="entry name" value="Cu_amine_oxidase_C_sf"/>
</dbReference>
<gene>
    <name evidence="10" type="ORF">PGQ11_014713</name>
</gene>
<keyword evidence="6 7" id="KW-0186">Copper</keyword>
<evidence type="ECO:0000256" key="7">
    <source>
        <dbReference type="RuleBase" id="RU000672"/>
    </source>
</evidence>
<dbReference type="Proteomes" id="UP001390339">
    <property type="component" value="Unassembled WGS sequence"/>
</dbReference>
<dbReference type="PANTHER" id="PTHR10638">
    <property type="entry name" value="COPPER AMINE OXIDASE"/>
    <property type="match status" value="1"/>
</dbReference>
<keyword evidence="11" id="KW-1185">Reference proteome</keyword>
<keyword evidence="4 7" id="KW-0801">TPQ</keyword>
<accession>A0ABR2HUI6</accession>
<evidence type="ECO:0000256" key="3">
    <source>
        <dbReference type="ARBA" id="ARBA00022723"/>
    </source>
</evidence>
<evidence type="ECO:0000256" key="2">
    <source>
        <dbReference type="ARBA" id="ARBA00007983"/>
    </source>
</evidence>
<feature type="region of interest" description="Disordered" evidence="8">
    <location>
        <begin position="676"/>
        <end position="759"/>
    </location>
</feature>
<sequence>MASVPESSARPHPLQRLNDAEILKAKDILAKSHESGEGLRFRFTYLEEPKREDLVKYLAAEHQDVTKTTPTLPNLPRMVKFVYDVIKSPGDHTLADAVVDIDSGEVVHKQTHPTESQAGYAPFEFGEFQDACANSDLFKEALKEFELPPNFTITIDPWPYGGLDPEETIPRYMQGLVFARDASKDSLDANHYAYPLPIIPVMDFNKKELIRIDRLATGGKGDPLEPAAASETPKKLFANSKSAEYVPELMDRPLRTDMKPINITQPDGASFTVEDSSLVSWQKWRFRVGFSPREGAVLHDLCYDNRPIFYRMSFSEMTVPYGDPRPPFHRKQAFDFGDGGAGRSANNLALGCDCLGAIHYFDAWDTDPEGKPTLSENVVCLHEQDAGIGWKHTNFRTGRAVVTRMRELVVQFIITLANYEYIFAYKLDTAGNVTLETRATGIVSVVGIDEGKTSGYGNIVSPGVLAQNHQHIFAARLDPAVDSYEAGETAVVLEESHPMPHIDPATNPFGNGYEIRRTPLDKAAFADAEPKLNRVVRLENRSKTNAVSGKHVGYKFAPSPTQLLLAHPDSTQAKRAPFAQHHLWVTGHRDGELWAAGEFTNQSRHEVGGIKAMVERGDWFAKDGEATNGNASGEGKLSTPVIWTVFGLTHNPRVEDWPVMPVEIHQVHIRPADFFTSNPALDVPSTKNETSVLVSGSSCCDDKSKKATTQQEEPVSHMQGSGPDVKPKDIGSGNGNGSGGKEKKRLTTLLSGVFGSKKD</sequence>
<keyword evidence="5 7" id="KW-0560">Oxidoreductase</keyword>
<name>A0ABR2HUI6_9PEZI</name>
<dbReference type="SUPFAM" id="SSF49998">
    <property type="entry name" value="Amine oxidase catalytic domain"/>
    <property type="match status" value="1"/>
</dbReference>
<dbReference type="Gene3D" id="3.10.450.40">
    <property type="match status" value="2"/>
</dbReference>